<keyword evidence="2" id="KW-1185">Reference proteome</keyword>
<dbReference type="AlphaFoldDB" id="A0A1C6SUS2"/>
<dbReference type="Proteomes" id="UP000199699">
    <property type="component" value="Unassembled WGS sequence"/>
</dbReference>
<organism evidence="1 2">
    <name type="scientific">Micromonospora nigra</name>
    <dbReference type="NCBI Taxonomy" id="145857"/>
    <lineage>
        <taxon>Bacteria</taxon>
        <taxon>Bacillati</taxon>
        <taxon>Actinomycetota</taxon>
        <taxon>Actinomycetes</taxon>
        <taxon>Micromonosporales</taxon>
        <taxon>Micromonosporaceae</taxon>
        <taxon>Micromonospora</taxon>
    </lineage>
</organism>
<proteinExistence type="predicted"/>
<dbReference type="EMBL" id="FMHT01000003">
    <property type="protein sequence ID" value="SCL33003.1"/>
    <property type="molecule type" value="Genomic_DNA"/>
</dbReference>
<accession>A0A1C6SUS2</accession>
<gene>
    <name evidence="1" type="ORF">GA0070616_4610</name>
</gene>
<evidence type="ECO:0000313" key="1">
    <source>
        <dbReference type="EMBL" id="SCL33003.1"/>
    </source>
</evidence>
<evidence type="ECO:0008006" key="3">
    <source>
        <dbReference type="Google" id="ProtNLM"/>
    </source>
</evidence>
<dbReference type="STRING" id="145857.GA0070616_4610"/>
<name>A0A1C6SUS2_9ACTN</name>
<dbReference type="RefSeq" id="WP_175440183.1">
    <property type="nucleotide sequence ID" value="NZ_FMHT01000003.1"/>
</dbReference>
<evidence type="ECO:0000313" key="2">
    <source>
        <dbReference type="Proteomes" id="UP000199699"/>
    </source>
</evidence>
<protein>
    <recommendedName>
        <fullName evidence="3">Tail assembly chaperone</fullName>
    </recommendedName>
</protein>
<sequence length="87" mass="9412">MSNPAQAEATGQPITFEYAGETYSVAPTDEWDVDAMEAYEAGNIVTCVRLLIGEAQYRKFKPAGAKRTLADLRGLFDAIQTAADVPN</sequence>
<reference evidence="1 2" key="1">
    <citation type="submission" date="2016-06" db="EMBL/GenBank/DDBJ databases">
        <authorList>
            <person name="Kjaerup R.B."/>
            <person name="Dalgaard T.S."/>
            <person name="Juul-Madsen H.R."/>
        </authorList>
    </citation>
    <scope>NUCLEOTIDE SEQUENCE [LARGE SCALE GENOMIC DNA]</scope>
    <source>
        <strain evidence="1 2">DSM 43818</strain>
    </source>
</reference>